<evidence type="ECO:0000313" key="1">
    <source>
        <dbReference type="EMBL" id="SDK24926.1"/>
    </source>
</evidence>
<keyword evidence="2" id="KW-1185">Reference proteome</keyword>
<organism evidence="1 2">
    <name type="scientific">Paenibacillus typhae</name>
    <dbReference type="NCBI Taxonomy" id="1174501"/>
    <lineage>
        <taxon>Bacteria</taxon>
        <taxon>Bacillati</taxon>
        <taxon>Bacillota</taxon>
        <taxon>Bacilli</taxon>
        <taxon>Bacillales</taxon>
        <taxon>Paenibacillaceae</taxon>
        <taxon>Paenibacillus</taxon>
    </lineage>
</organism>
<dbReference type="AlphaFoldDB" id="A0A1G9AC82"/>
<dbReference type="EMBL" id="FNDX01000036">
    <property type="protein sequence ID" value="SDK24926.1"/>
    <property type="molecule type" value="Genomic_DNA"/>
</dbReference>
<sequence length="173" mass="19956">MKKILITCAAISGATPLILVILLMIPVKFAVGLDEAQQNLDAGSYICVADYKSKVATNTEWYAASHFNPHLDGTLEVYVSGNSPTHYLSKKEFESFDIDNLFLLTGKVDRFEKDKESYFLKADLNVDKWEIIYPIRREGSFFKYLMSPKYLNIYDFDLKKVVHSMWMRMTNWG</sequence>
<protein>
    <submittedName>
        <fullName evidence="1">Uncharacterized protein</fullName>
    </submittedName>
</protein>
<evidence type="ECO:0000313" key="2">
    <source>
        <dbReference type="Proteomes" id="UP000199050"/>
    </source>
</evidence>
<dbReference type="STRING" id="1174501.SAMN05216192_13610"/>
<name>A0A1G9AC82_9BACL</name>
<dbReference type="OrthoDB" id="2610767at2"/>
<dbReference type="Proteomes" id="UP000199050">
    <property type="component" value="Unassembled WGS sequence"/>
</dbReference>
<gene>
    <name evidence="1" type="ORF">SAMN05216192_13610</name>
</gene>
<reference evidence="2" key="1">
    <citation type="submission" date="2016-10" db="EMBL/GenBank/DDBJ databases">
        <authorList>
            <person name="Varghese N."/>
            <person name="Submissions S."/>
        </authorList>
    </citation>
    <scope>NUCLEOTIDE SEQUENCE [LARGE SCALE GENOMIC DNA]</scope>
    <source>
        <strain evidence="2">CGMCC 1.11012</strain>
    </source>
</reference>
<dbReference type="RefSeq" id="WP_090717618.1">
    <property type="nucleotide sequence ID" value="NZ_CBCSKY010000038.1"/>
</dbReference>
<accession>A0A1G9AC82</accession>
<proteinExistence type="predicted"/>